<name>F4R889_MELLP</name>
<evidence type="ECO:0000313" key="3">
    <source>
        <dbReference type="Proteomes" id="UP000001072"/>
    </source>
</evidence>
<accession>F4R889</accession>
<feature type="compositionally biased region" description="Basic and acidic residues" evidence="1">
    <location>
        <begin position="288"/>
        <end position="297"/>
    </location>
</feature>
<dbReference type="OrthoDB" id="2506684at2759"/>
<gene>
    <name evidence="2" type="ORF">MELLADRAFT_59635</name>
</gene>
<reference evidence="3" key="1">
    <citation type="journal article" date="2011" name="Proc. Natl. Acad. Sci. U.S.A.">
        <title>Obligate biotrophy features unraveled by the genomic analysis of rust fungi.</title>
        <authorList>
            <person name="Duplessis S."/>
            <person name="Cuomo C.A."/>
            <person name="Lin Y.-C."/>
            <person name="Aerts A."/>
            <person name="Tisserant E."/>
            <person name="Veneault-Fourrey C."/>
            <person name="Joly D.L."/>
            <person name="Hacquard S."/>
            <person name="Amselem J."/>
            <person name="Cantarel B.L."/>
            <person name="Chiu R."/>
            <person name="Coutinho P.M."/>
            <person name="Feau N."/>
            <person name="Field M."/>
            <person name="Frey P."/>
            <person name="Gelhaye E."/>
            <person name="Goldberg J."/>
            <person name="Grabherr M.G."/>
            <person name="Kodira C.D."/>
            <person name="Kohler A."/>
            <person name="Kuees U."/>
            <person name="Lindquist E.A."/>
            <person name="Lucas S.M."/>
            <person name="Mago R."/>
            <person name="Mauceli E."/>
            <person name="Morin E."/>
            <person name="Murat C."/>
            <person name="Pangilinan J.L."/>
            <person name="Park R."/>
            <person name="Pearson M."/>
            <person name="Quesneville H."/>
            <person name="Rouhier N."/>
            <person name="Sakthikumar S."/>
            <person name="Salamov A.A."/>
            <person name="Schmutz J."/>
            <person name="Selles B."/>
            <person name="Shapiro H."/>
            <person name="Tanguay P."/>
            <person name="Tuskan G.A."/>
            <person name="Henrissat B."/>
            <person name="Van de Peer Y."/>
            <person name="Rouze P."/>
            <person name="Ellis J.G."/>
            <person name="Dodds P.N."/>
            <person name="Schein J.E."/>
            <person name="Zhong S."/>
            <person name="Hamelin R.C."/>
            <person name="Grigoriev I.V."/>
            <person name="Szabo L.J."/>
            <person name="Martin F."/>
        </authorList>
    </citation>
    <scope>NUCLEOTIDE SEQUENCE [LARGE SCALE GENOMIC DNA]</scope>
    <source>
        <strain evidence="3">98AG31 / pathotype 3-4-7</strain>
    </source>
</reference>
<feature type="compositionally biased region" description="Polar residues" evidence="1">
    <location>
        <begin position="322"/>
        <end position="331"/>
    </location>
</feature>
<feature type="region of interest" description="Disordered" evidence="1">
    <location>
        <begin position="283"/>
        <end position="373"/>
    </location>
</feature>
<keyword evidence="3" id="KW-1185">Reference proteome</keyword>
<sequence>MLKSSFKPSKTARSDATTGTSNSKKKNHPFYISSLFDVFAQVSIILVYVYCNITALINLKQLESDIQGTWGFRHSHMTIVTREPDADESMEWVIKGSAYGGIEIILEVDGVYFLKGRLIALNQPGEQRFYYEPKNQIFATTSRDLKGDLLNSVSVFGLGVIISRDVEPVSAGKDTIVVVVRHTDYNPEICALSSFDVQYRCPWSPLMEKLQPLLIPNREVQLVSHIIGKDMSKHMWIVEDVDHGEKCRVSFHRVLPATSNVDCSVFRIFDENHLVQGSSKDLNLGLNVDEKPTESPKKRARATPVRNAVKTPNKKPKKANSPRGQNPTTVPEASKDGEGPTATQPSKGKAKAKAIPEVLSEEQSVADEESDED</sequence>
<dbReference type="VEuPathDB" id="FungiDB:MELLADRAFT_59635"/>
<dbReference type="EMBL" id="GL883092">
    <property type="protein sequence ID" value="EGG11655.1"/>
    <property type="molecule type" value="Genomic_DNA"/>
</dbReference>
<protein>
    <submittedName>
        <fullName evidence="2">Uncharacterized protein</fullName>
    </submittedName>
</protein>
<feature type="region of interest" description="Disordered" evidence="1">
    <location>
        <begin position="1"/>
        <end position="24"/>
    </location>
</feature>
<evidence type="ECO:0000256" key="1">
    <source>
        <dbReference type="SAM" id="MobiDB-lite"/>
    </source>
</evidence>
<dbReference type="KEGG" id="mlr:MELLADRAFT_59635"/>
<dbReference type="RefSeq" id="XP_007405290.1">
    <property type="nucleotide sequence ID" value="XM_007405228.1"/>
</dbReference>
<dbReference type="HOGENOM" id="CLU_059590_0_0_1"/>
<organism evidence="3">
    <name type="scientific">Melampsora larici-populina (strain 98AG31 / pathotype 3-4-7)</name>
    <name type="common">Poplar leaf rust fungus</name>
    <dbReference type="NCBI Taxonomy" id="747676"/>
    <lineage>
        <taxon>Eukaryota</taxon>
        <taxon>Fungi</taxon>
        <taxon>Dikarya</taxon>
        <taxon>Basidiomycota</taxon>
        <taxon>Pucciniomycotina</taxon>
        <taxon>Pucciniomycetes</taxon>
        <taxon>Pucciniales</taxon>
        <taxon>Melampsoraceae</taxon>
        <taxon>Melampsora</taxon>
    </lineage>
</organism>
<dbReference type="GeneID" id="18929394"/>
<dbReference type="AlphaFoldDB" id="F4R889"/>
<proteinExistence type="predicted"/>
<dbReference type="InParanoid" id="F4R889"/>
<dbReference type="Proteomes" id="UP000001072">
    <property type="component" value="Unassembled WGS sequence"/>
</dbReference>
<feature type="compositionally biased region" description="Acidic residues" evidence="1">
    <location>
        <begin position="364"/>
        <end position="373"/>
    </location>
</feature>
<evidence type="ECO:0000313" key="2">
    <source>
        <dbReference type="EMBL" id="EGG11655.1"/>
    </source>
</evidence>